<dbReference type="Pfam" id="PF01206">
    <property type="entry name" value="TusA"/>
    <property type="match status" value="1"/>
</dbReference>
<feature type="domain" description="UPF0033" evidence="1">
    <location>
        <begin position="14"/>
        <end position="74"/>
    </location>
</feature>
<keyword evidence="3" id="KW-1185">Reference proteome</keyword>
<reference evidence="2 3" key="1">
    <citation type="submission" date="2023-10" db="EMBL/GenBank/DDBJ databases">
        <title>The complete genome sequence of Methanoculleus palmolei DSM 4273.</title>
        <authorList>
            <person name="Lai S.-J."/>
            <person name="You Y.-T."/>
            <person name="Chen S.-C."/>
        </authorList>
    </citation>
    <scope>NUCLEOTIDE SEQUENCE [LARGE SCALE GENOMIC DNA]</scope>
    <source>
        <strain evidence="2 3">DSM 4273</strain>
    </source>
</reference>
<evidence type="ECO:0000313" key="3">
    <source>
        <dbReference type="Proteomes" id="UP001626603"/>
    </source>
</evidence>
<dbReference type="SUPFAM" id="SSF64307">
    <property type="entry name" value="SirA-like"/>
    <property type="match status" value="1"/>
</dbReference>
<evidence type="ECO:0000313" key="2">
    <source>
        <dbReference type="EMBL" id="WOX56056.1"/>
    </source>
</evidence>
<dbReference type="AlphaFoldDB" id="A0ABD8A968"/>
<dbReference type="Gene3D" id="3.30.110.40">
    <property type="entry name" value="TusA-like domain"/>
    <property type="match status" value="1"/>
</dbReference>
<sequence>MVYADKTVSCIGICQSPLLSIEAGMETLNAGQVLQVTTDKPDLVEEVRSWAGQSGHALEEEHFASGVTTLLVRKGATVTTEAT</sequence>
<evidence type="ECO:0000259" key="1">
    <source>
        <dbReference type="Pfam" id="PF01206"/>
    </source>
</evidence>
<accession>A0ABD8A968</accession>
<protein>
    <submittedName>
        <fullName evidence="2">Sulfurtransferase TusA family protein</fullName>
    </submittedName>
</protein>
<dbReference type="InterPro" id="IPR001455">
    <property type="entry name" value="TusA-like"/>
</dbReference>
<name>A0ABD8A968_9EURY</name>
<gene>
    <name evidence="2" type="ORF">R6Y95_01670</name>
</gene>
<dbReference type="Proteomes" id="UP001626603">
    <property type="component" value="Chromosome"/>
</dbReference>
<organism evidence="2 3">
    <name type="scientific">Methanoculleus palmolei</name>
    <dbReference type="NCBI Taxonomy" id="72612"/>
    <lineage>
        <taxon>Archaea</taxon>
        <taxon>Methanobacteriati</taxon>
        <taxon>Methanobacteriota</taxon>
        <taxon>Stenosarchaea group</taxon>
        <taxon>Methanomicrobia</taxon>
        <taxon>Methanomicrobiales</taxon>
        <taxon>Methanomicrobiaceae</taxon>
        <taxon>Methanoculleus</taxon>
    </lineage>
</organism>
<dbReference type="InterPro" id="IPR036868">
    <property type="entry name" value="TusA-like_sf"/>
</dbReference>
<proteinExistence type="predicted"/>
<dbReference type="EMBL" id="CP137641">
    <property type="protein sequence ID" value="WOX56056.1"/>
    <property type="molecule type" value="Genomic_DNA"/>
</dbReference>